<dbReference type="InterPro" id="IPR053142">
    <property type="entry name" value="PchR_regulatory_protein"/>
</dbReference>
<evidence type="ECO:0000256" key="2">
    <source>
        <dbReference type="ARBA" id="ARBA00023125"/>
    </source>
</evidence>
<feature type="domain" description="HTH araC/xylS-type" evidence="4">
    <location>
        <begin position="229"/>
        <end position="327"/>
    </location>
</feature>
<evidence type="ECO:0000256" key="3">
    <source>
        <dbReference type="ARBA" id="ARBA00023163"/>
    </source>
</evidence>
<organism evidence="5 6">
    <name type="scientific">Fusicatenibacter saccharivorans</name>
    <dbReference type="NCBI Taxonomy" id="1150298"/>
    <lineage>
        <taxon>Bacteria</taxon>
        <taxon>Bacillati</taxon>
        <taxon>Bacillota</taxon>
        <taxon>Clostridia</taxon>
        <taxon>Lachnospirales</taxon>
        <taxon>Lachnospiraceae</taxon>
        <taxon>Fusicatenibacter</taxon>
    </lineage>
</organism>
<keyword evidence="1" id="KW-0805">Transcription regulation</keyword>
<dbReference type="RefSeq" id="WP_055228486.1">
    <property type="nucleotide sequence ID" value="NZ_CAXSRP010000013.1"/>
</dbReference>
<name>A0A174I6Q8_9FIRM</name>
<dbReference type="PANTHER" id="PTHR47893:SF1">
    <property type="entry name" value="REGULATORY PROTEIN PCHR"/>
    <property type="match status" value="1"/>
</dbReference>
<sequence length="340" mass="37889">MKKEESKVIAQKFQKIPNGTLALKHCRAGGTGTTLFGEQFRAVTAGKGVMEAYETFPGIEVSFNVFLASEIKFQHDASDSVLEIYYCCSGRVGWNMQDGTAVYLGRGDVTAHSMACCADSAMMFPLGYSEGISISVDLKQLSSICPEVLKNAGVEADQLRDRFCSGKPSAIPSCSDLEHIFAPLFSAPVSVRISLLKLKVLEILIYLSNMKSEHKELTQYFSQQTELIKEIHQQLTEHLDQRFTIAELSKQYLINTSTLKEIFKAVYGQPIATYMKEFRVRQAMKLLRETNDTIADIASQVGYQTQGKFSSAFQSIVKMSPREYRKIQGIAPSDSFSKTL</sequence>
<dbReference type="GO" id="GO:0043565">
    <property type="term" value="F:sequence-specific DNA binding"/>
    <property type="evidence" value="ECO:0007669"/>
    <property type="project" value="InterPro"/>
</dbReference>
<keyword evidence="2" id="KW-0238">DNA-binding</keyword>
<dbReference type="SUPFAM" id="SSF46689">
    <property type="entry name" value="Homeodomain-like"/>
    <property type="match status" value="1"/>
</dbReference>
<accession>A0A174I6Q8</accession>
<dbReference type="InterPro" id="IPR018060">
    <property type="entry name" value="HTH_AraC"/>
</dbReference>
<evidence type="ECO:0000259" key="4">
    <source>
        <dbReference type="PROSITE" id="PS01124"/>
    </source>
</evidence>
<dbReference type="Proteomes" id="UP000095706">
    <property type="component" value="Unassembled WGS sequence"/>
</dbReference>
<dbReference type="GO" id="GO:0003700">
    <property type="term" value="F:DNA-binding transcription factor activity"/>
    <property type="evidence" value="ECO:0007669"/>
    <property type="project" value="InterPro"/>
</dbReference>
<reference evidence="5 6" key="1">
    <citation type="submission" date="2015-09" db="EMBL/GenBank/DDBJ databases">
        <authorList>
            <consortium name="Pathogen Informatics"/>
        </authorList>
    </citation>
    <scope>NUCLEOTIDE SEQUENCE [LARGE SCALE GENOMIC DNA]</scope>
    <source>
        <strain evidence="5 6">2789STDY5608849</strain>
    </source>
</reference>
<proteinExistence type="predicted"/>
<dbReference type="InterPro" id="IPR009057">
    <property type="entry name" value="Homeodomain-like_sf"/>
</dbReference>
<dbReference type="AlphaFoldDB" id="A0A174I6Q8"/>
<dbReference type="PROSITE" id="PS00041">
    <property type="entry name" value="HTH_ARAC_FAMILY_1"/>
    <property type="match status" value="1"/>
</dbReference>
<protein>
    <submittedName>
        <fullName evidence="5">Melibiose operon regulatory protein</fullName>
    </submittedName>
</protein>
<dbReference type="EMBL" id="CYYV01000016">
    <property type="protein sequence ID" value="CUO82803.1"/>
    <property type="molecule type" value="Genomic_DNA"/>
</dbReference>
<evidence type="ECO:0000313" key="6">
    <source>
        <dbReference type="Proteomes" id="UP000095706"/>
    </source>
</evidence>
<dbReference type="InterPro" id="IPR018062">
    <property type="entry name" value="HTH_AraC-typ_CS"/>
</dbReference>
<dbReference type="Gene3D" id="1.10.10.60">
    <property type="entry name" value="Homeodomain-like"/>
    <property type="match status" value="1"/>
</dbReference>
<evidence type="ECO:0000313" key="5">
    <source>
        <dbReference type="EMBL" id="CUO82803.1"/>
    </source>
</evidence>
<dbReference type="PROSITE" id="PS01124">
    <property type="entry name" value="HTH_ARAC_FAMILY_2"/>
    <property type="match status" value="1"/>
</dbReference>
<evidence type="ECO:0000256" key="1">
    <source>
        <dbReference type="ARBA" id="ARBA00023015"/>
    </source>
</evidence>
<dbReference type="Pfam" id="PF12833">
    <property type="entry name" value="HTH_18"/>
    <property type="match status" value="1"/>
</dbReference>
<dbReference type="PANTHER" id="PTHR47893">
    <property type="entry name" value="REGULATORY PROTEIN PCHR"/>
    <property type="match status" value="1"/>
</dbReference>
<gene>
    <name evidence="5" type="primary">melR_3</name>
    <name evidence="5" type="ORF">ERS852406_02948</name>
</gene>
<keyword evidence="3" id="KW-0804">Transcription</keyword>
<dbReference type="SMART" id="SM00342">
    <property type="entry name" value="HTH_ARAC"/>
    <property type="match status" value="1"/>
</dbReference>